<proteinExistence type="predicted"/>
<dbReference type="STRING" id="1033731.SAMN05444145_103315"/>
<dbReference type="AlphaFoldDB" id="A0A1H4BCJ9"/>
<keyword evidence="2" id="KW-0489">Methyltransferase</keyword>
<evidence type="ECO:0000259" key="1">
    <source>
        <dbReference type="Pfam" id="PF13649"/>
    </source>
</evidence>
<evidence type="ECO:0000313" key="3">
    <source>
        <dbReference type="Proteomes" id="UP000183253"/>
    </source>
</evidence>
<name>A0A1H4BCJ9_9BACT</name>
<dbReference type="EMBL" id="FNRI01000003">
    <property type="protein sequence ID" value="SEA45708.1"/>
    <property type="molecule type" value="Genomic_DNA"/>
</dbReference>
<dbReference type="RefSeq" id="WP_010261932.1">
    <property type="nucleotide sequence ID" value="NZ_CAEG01000010.1"/>
</dbReference>
<keyword evidence="3" id="KW-1185">Reference proteome</keyword>
<dbReference type="GO" id="GO:0032259">
    <property type="term" value="P:methylation"/>
    <property type="evidence" value="ECO:0007669"/>
    <property type="project" value="UniProtKB-KW"/>
</dbReference>
<keyword evidence="2" id="KW-0808">Transferase</keyword>
<dbReference type="PANTHER" id="PTHR43591:SF110">
    <property type="entry name" value="RHODANESE DOMAIN-CONTAINING PROTEIN"/>
    <property type="match status" value="1"/>
</dbReference>
<evidence type="ECO:0000313" key="2">
    <source>
        <dbReference type="EMBL" id="SEA45708.1"/>
    </source>
</evidence>
<gene>
    <name evidence="2" type="ORF">SAMN05444145_103315</name>
</gene>
<feature type="domain" description="Methyltransferase" evidence="1">
    <location>
        <begin position="51"/>
        <end position="145"/>
    </location>
</feature>
<organism evidence="2 3">
    <name type="scientific">Alistipes timonensis JC136</name>
    <dbReference type="NCBI Taxonomy" id="1033731"/>
    <lineage>
        <taxon>Bacteria</taxon>
        <taxon>Pseudomonadati</taxon>
        <taxon>Bacteroidota</taxon>
        <taxon>Bacteroidia</taxon>
        <taxon>Bacteroidales</taxon>
        <taxon>Rikenellaceae</taxon>
        <taxon>Alistipes</taxon>
    </lineage>
</organism>
<dbReference type="InterPro" id="IPR041698">
    <property type="entry name" value="Methyltransf_25"/>
</dbReference>
<dbReference type="Pfam" id="PF13649">
    <property type="entry name" value="Methyltransf_25"/>
    <property type="match status" value="1"/>
</dbReference>
<keyword evidence="2" id="KW-0830">Ubiquinone</keyword>
<dbReference type="OrthoDB" id="9789123at2"/>
<dbReference type="InterPro" id="IPR029063">
    <property type="entry name" value="SAM-dependent_MTases_sf"/>
</dbReference>
<accession>A0A1H4BCJ9</accession>
<dbReference type="Gene3D" id="3.40.50.150">
    <property type="entry name" value="Vaccinia Virus protein VP39"/>
    <property type="match status" value="1"/>
</dbReference>
<dbReference type="SUPFAM" id="SSF53335">
    <property type="entry name" value="S-adenosyl-L-methionine-dependent methyltransferases"/>
    <property type="match status" value="1"/>
</dbReference>
<dbReference type="PANTHER" id="PTHR43591">
    <property type="entry name" value="METHYLTRANSFERASE"/>
    <property type="match status" value="1"/>
</dbReference>
<dbReference type="CDD" id="cd02440">
    <property type="entry name" value="AdoMet_MTases"/>
    <property type="match status" value="1"/>
</dbReference>
<dbReference type="GO" id="GO:0008168">
    <property type="term" value="F:methyltransferase activity"/>
    <property type="evidence" value="ECO:0007669"/>
    <property type="project" value="UniProtKB-KW"/>
</dbReference>
<reference evidence="2 3" key="1">
    <citation type="submission" date="2016-10" db="EMBL/GenBank/DDBJ databases">
        <authorList>
            <person name="de Groot N.N."/>
        </authorList>
    </citation>
    <scope>NUCLEOTIDE SEQUENCE [LARGE SCALE GENOMIC DNA]</scope>
    <source>
        <strain evidence="2 3">DSM 25383</strain>
    </source>
</reference>
<protein>
    <submittedName>
        <fullName evidence="2">Ubiquinone/menaquinone biosynthesis C-methylase UbiE</fullName>
    </submittedName>
</protein>
<dbReference type="Proteomes" id="UP000183253">
    <property type="component" value="Unassembled WGS sequence"/>
</dbReference>
<sequence>MNKENKEPIFEFDFNLIADFFRALDRQGPGGDEQTLRALEFLPATGPGLRIADIGCGTGRQTEVLARHLDGTITAVDLLPAMIEGLRARMKRMGLGDRVTALVGSMDELAFGDEELDLIWAEGSIYNIGFERGLTEWRRFLKPGGVIAVTECSWLAPSRLPETAYIRENFPDIDTPAAKVRMLEKAGYVPLAHFVLPQHCWTQNYFAAVAARIPDFLEEQGHSPAAVRMATLMREEIEHYRAHGTDYGYVFYIGQKPEK</sequence>